<protein>
    <submittedName>
        <fullName evidence="1">Uncharacterized protein</fullName>
    </submittedName>
</protein>
<dbReference type="Proteomes" id="UP001055172">
    <property type="component" value="Unassembled WGS sequence"/>
</dbReference>
<evidence type="ECO:0000313" key="1">
    <source>
        <dbReference type="EMBL" id="GJC78787.1"/>
    </source>
</evidence>
<dbReference type="AlphaFoldDB" id="A0AA37GDR1"/>
<name>A0AA37GDR1_9PEZI</name>
<dbReference type="EMBL" id="BPPX01000003">
    <property type="protein sequence ID" value="GJC78787.1"/>
    <property type="molecule type" value="Genomic_DNA"/>
</dbReference>
<proteinExistence type="predicted"/>
<organism evidence="1 2">
    <name type="scientific">Colletotrichum liriopes</name>
    <dbReference type="NCBI Taxonomy" id="708192"/>
    <lineage>
        <taxon>Eukaryota</taxon>
        <taxon>Fungi</taxon>
        <taxon>Dikarya</taxon>
        <taxon>Ascomycota</taxon>
        <taxon>Pezizomycotina</taxon>
        <taxon>Sordariomycetes</taxon>
        <taxon>Hypocreomycetidae</taxon>
        <taxon>Glomerellales</taxon>
        <taxon>Glomerellaceae</taxon>
        <taxon>Colletotrichum</taxon>
        <taxon>Colletotrichum spaethianum species complex</taxon>
    </lineage>
</organism>
<comment type="caution">
    <text evidence="1">The sequence shown here is derived from an EMBL/GenBank/DDBJ whole genome shotgun (WGS) entry which is preliminary data.</text>
</comment>
<evidence type="ECO:0000313" key="2">
    <source>
        <dbReference type="Proteomes" id="UP001055172"/>
    </source>
</evidence>
<keyword evidence="2" id="KW-1185">Reference proteome</keyword>
<sequence length="126" mass="13984">MSERAPWVRKYRDAFEVLVNAAMEKLQDNESSLAEMASAQMRAERATATGNNMQNGNRWKDGAAAEAADSFENFLTSEDGGFNIGEFEGAWPMVAELANWIDQDAGSPVWMPNFELLQSLSGTWND</sequence>
<gene>
    <name evidence="1" type="ORF">ColLi_01625</name>
</gene>
<reference evidence="1 2" key="1">
    <citation type="submission" date="2021-07" db="EMBL/GenBank/DDBJ databases">
        <title>Genome data of Colletotrichum spaethianum.</title>
        <authorList>
            <person name="Utami Y.D."/>
            <person name="Hiruma K."/>
        </authorList>
    </citation>
    <scope>NUCLEOTIDE SEQUENCE [LARGE SCALE GENOMIC DNA]</scope>
    <source>
        <strain evidence="1 2">MAFF 242679</strain>
    </source>
</reference>
<accession>A0AA37GDR1</accession>